<dbReference type="CDD" id="cd04793">
    <property type="entry name" value="LanC"/>
    <property type="match status" value="1"/>
</dbReference>
<organism evidence="2">
    <name type="scientific">Streptomyces sp. NBC_00049</name>
    <dbReference type="NCBI Taxonomy" id="2903617"/>
    <lineage>
        <taxon>Bacteria</taxon>
        <taxon>Bacillati</taxon>
        <taxon>Actinomycetota</taxon>
        <taxon>Actinomycetes</taxon>
        <taxon>Kitasatosporales</taxon>
        <taxon>Streptomycetaceae</taxon>
        <taxon>Streptomyces</taxon>
    </lineage>
</organism>
<name>A0AAU2JTM6_9ACTN</name>
<proteinExistence type="predicted"/>
<gene>
    <name evidence="2" type="ORF">OG327_22380</name>
</gene>
<dbReference type="AlphaFoldDB" id="A0AAU2JTM6"/>
<feature type="binding site" evidence="1">
    <location>
        <position position="352"/>
    </location>
    <ligand>
        <name>Zn(2+)</name>
        <dbReference type="ChEBI" id="CHEBI:29105"/>
    </ligand>
</feature>
<dbReference type="GO" id="GO:0046872">
    <property type="term" value="F:metal ion binding"/>
    <property type="evidence" value="ECO:0007669"/>
    <property type="project" value="UniProtKB-KW"/>
</dbReference>
<accession>A0AAU2JTM6</accession>
<dbReference type="PRINTS" id="PR01955">
    <property type="entry name" value="LANCFRANKIA"/>
</dbReference>
<feature type="binding site" evidence="1">
    <location>
        <position position="302"/>
    </location>
    <ligand>
        <name>Zn(2+)</name>
        <dbReference type="ChEBI" id="CHEBI:29105"/>
    </ligand>
</feature>
<dbReference type="GO" id="GO:0031179">
    <property type="term" value="P:peptide modification"/>
    <property type="evidence" value="ECO:0007669"/>
    <property type="project" value="InterPro"/>
</dbReference>
<protein>
    <submittedName>
        <fullName evidence="2">Lanthionine synthetase C family protein</fullName>
    </submittedName>
</protein>
<dbReference type="SUPFAM" id="SSF158745">
    <property type="entry name" value="LanC-like"/>
    <property type="match status" value="1"/>
</dbReference>
<dbReference type="PRINTS" id="PR01950">
    <property type="entry name" value="LANCSUPER"/>
</dbReference>
<reference evidence="2" key="1">
    <citation type="submission" date="2022-10" db="EMBL/GenBank/DDBJ databases">
        <title>The complete genomes of actinobacterial strains from the NBC collection.</title>
        <authorList>
            <person name="Joergensen T.S."/>
            <person name="Alvarez Arevalo M."/>
            <person name="Sterndorff E.B."/>
            <person name="Faurdal D."/>
            <person name="Vuksanovic O."/>
            <person name="Mourched A.-S."/>
            <person name="Charusanti P."/>
            <person name="Shaw S."/>
            <person name="Blin K."/>
            <person name="Weber T."/>
        </authorList>
    </citation>
    <scope>NUCLEOTIDE SEQUENCE</scope>
    <source>
        <strain evidence="2">NBC_00049</strain>
    </source>
</reference>
<evidence type="ECO:0000256" key="1">
    <source>
        <dbReference type="PIRSR" id="PIRSR607822-1"/>
    </source>
</evidence>
<evidence type="ECO:0000313" key="2">
    <source>
        <dbReference type="EMBL" id="WTU75853.1"/>
    </source>
</evidence>
<dbReference type="EMBL" id="CP108264">
    <property type="protein sequence ID" value="WTU75853.1"/>
    <property type="molecule type" value="Genomic_DNA"/>
</dbReference>
<keyword evidence="1" id="KW-0862">Zinc</keyword>
<dbReference type="Gene3D" id="1.50.10.20">
    <property type="match status" value="1"/>
</dbReference>
<sequence>MGRTVIDGPLAEQARRTAHLITSRLADPEYVADRVAASIEDPNTPGPRQASSLLAGDAGLALLLRLASEAGSGSGDHWRRTAHETLVRAVRSTHDTPLAGHGIVAGSAGLALALSEFAADDDRYRRPLDSLHARLADPSGTRSVPETDSHVRVGEYDVLQGAAGTLGYLLTVPRPDAALRERIEGLVDTLISLCTPGPTATEPRWVVPPEDYPLPRYLDEYPYGYVNLGLAHGIPGPLAALSLAWRAGHRRPRMREAIGNAITLLSSAAFRDDFGADWPTGVPLDPEGRHAPTRHPARTAWCYGAPGIAAALLVAAGALGDDRLRDFAVAAFEAALRRSEAHVHAVSPTICHGLAGLLAICEVFARTTDSAHARASLPVLTRRLLAQCSEDLAFGVQNTEGPDLRIDNPDLLCGAAGVAAALWTVSASVSRRWQRALLIA</sequence>
<keyword evidence="1" id="KW-0479">Metal-binding</keyword>
<dbReference type="SMART" id="SM01260">
    <property type="entry name" value="LANC_like"/>
    <property type="match status" value="1"/>
</dbReference>
<feature type="binding site" evidence="1">
    <location>
        <position position="351"/>
    </location>
    <ligand>
        <name>Zn(2+)</name>
        <dbReference type="ChEBI" id="CHEBI:29105"/>
    </ligand>
</feature>
<dbReference type="Pfam" id="PF05147">
    <property type="entry name" value="LANC_like"/>
    <property type="match status" value="1"/>
</dbReference>
<dbReference type="InterPro" id="IPR033889">
    <property type="entry name" value="LanC"/>
</dbReference>
<dbReference type="InterPro" id="IPR007822">
    <property type="entry name" value="LANC-like"/>
</dbReference>